<keyword evidence="9" id="KW-0812">Transmembrane</keyword>
<comment type="subcellular location">
    <subcellularLocation>
        <location evidence="1">Cell inner membrane</location>
        <topology evidence="1">Multi-pass membrane protein</topology>
    </subcellularLocation>
</comment>
<evidence type="ECO:0000256" key="7">
    <source>
        <dbReference type="ARBA" id="ARBA00022519"/>
    </source>
</evidence>
<dbReference type="OrthoDB" id="9812433at2"/>
<comment type="catalytic activity">
    <reaction evidence="16">
        <text>L-tyrosyl-[protein] + ATP = O-phospho-L-tyrosyl-[protein] + ADP + H(+)</text>
        <dbReference type="Rhea" id="RHEA:10596"/>
        <dbReference type="Rhea" id="RHEA-COMP:10136"/>
        <dbReference type="Rhea" id="RHEA-COMP:20101"/>
        <dbReference type="ChEBI" id="CHEBI:15378"/>
        <dbReference type="ChEBI" id="CHEBI:30616"/>
        <dbReference type="ChEBI" id="CHEBI:46858"/>
        <dbReference type="ChEBI" id="CHEBI:61978"/>
        <dbReference type="ChEBI" id="CHEBI:456216"/>
        <dbReference type="EC" id="2.7.10.2"/>
    </reaction>
</comment>
<sequence length="499" mass="52305">MELRDYIRILRQSWVLIVLLTLLGVAAGAAYSIAQTPMYSSSAKVFVSTSNGGTIGEMAQGSAYTQNRVKTYADLATTPIVLLPTIAELQLDMTSDELAREVVATTLPDTSLIEITVTDEDPALAAQIATGVSESLTAVVSSIETTGATDEDGNPVEASPVRLTLVQHAAVPQKPVSPNVPLNIALGGLIGLALGIGAAVLRETLDTRIRNERDIELLTETPVIGGIVFDPKAKDRPLIVHADPHSPRAESFRALRTNLQFLDAARPERSFVVTSSIESEGKSTTAANLAIALADAGARVLLVDADLRRPKVASYLGIEGAVGLTDLLIGRADLQDVIQPWGRGQLYVLPAGRVPPNPSELLGSAAMAETIAELNRAFDVVLFDAPPLLPVTDAAVLSRAAGGAILVVAVGRVHKGQVKGAFSVLENVDAKVSGIVLTMLPTKGPDAYGYGKYGYGYGYGYGYAPTKEPEPKSPAKPPAGRAPNEDPTQKPATEPVGGA</sequence>
<dbReference type="Proteomes" id="UP001139722">
    <property type="component" value="Unassembled WGS sequence"/>
</dbReference>
<evidence type="ECO:0000256" key="1">
    <source>
        <dbReference type="ARBA" id="ARBA00004429"/>
    </source>
</evidence>
<dbReference type="PANTHER" id="PTHR32309:SF13">
    <property type="entry name" value="FERRIC ENTEROBACTIN TRANSPORT PROTEIN FEPE"/>
    <property type="match status" value="1"/>
</dbReference>
<keyword evidence="11" id="KW-0418">Kinase</keyword>
<dbReference type="EMBL" id="JAMZDY010000001">
    <property type="protein sequence ID" value="MCP2369475.1"/>
    <property type="molecule type" value="Genomic_DNA"/>
</dbReference>
<dbReference type="Pfam" id="PF13614">
    <property type="entry name" value="AAA_31"/>
    <property type="match status" value="1"/>
</dbReference>
<dbReference type="PANTHER" id="PTHR32309">
    <property type="entry name" value="TYROSINE-PROTEIN KINASE"/>
    <property type="match status" value="1"/>
</dbReference>
<evidence type="ECO:0000256" key="15">
    <source>
        <dbReference type="ARBA" id="ARBA00023137"/>
    </source>
</evidence>
<keyword evidence="12" id="KW-0067">ATP-binding</keyword>
<feature type="domain" description="Polysaccharide chain length determinant N-terminal" evidence="18">
    <location>
        <begin position="2"/>
        <end position="88"/>
    </location>
</feature>
<organism evidence="20 21">
    <name type="scientific">Agromyces terreus</name>
    <dbReference type="NCBI Taxonomy" id="424795"/>
    <lineage>
        <taxon>Bacteria</taxon>
        <taxon>Bacillati</taxon>
        <taxon>Actinomycetota</taxon>
        <taxon>Actinomycetes</taxon>
        <taxon>Micrococcales</taxon>
        <taxon>Microbacteriaceae</taxon>
        <taxon>Agromyces</taxon>
    </lineage>
</organism>
<dbReference type="AlphaFoldDB" id="A0A9X2KAV0"/>
<dbReference type="InterPro" id="IPR005702">
    <property type="entry name" value="Wzc-like_C"/>
</dbReference>
<gene>
    <name evidence="20" type="ORF">BJ978_000151</name>
</gene>
<evidence type="ECO:0000313" key="21">
    <source>
        <dbReference type="Proteomes" id="UP001139722"/>
    </source>
</evidence>
<evidence type="ECO:0000256" key="11">
    <source>
        <dbReference type="ARBA" id="ARBA00022777"/>
    </source>
</evidence>
<keyword evidence="8" id="KW-0808">Transferase</keyword>
<keyword evidence="7" id="KW-0997">Cell inner membrane</keyword>
<accession>A0A9X2KAV0</accession>
<dbReference type="InterPro" id="IPR050445">
    <property type="entry name" value="Bact_polysacc_biosynth/exp"/>
</dbReference>
<evidence type="ECO:0000259" key="19">
    <source>
        <dbReference type="Pfam" id="PF13614"/>
    </source>
</evidence>
<keyword evidence="10" id="KW-0547">Nucleotide-binding</keyword>
<dbReference type="InterPro" id="IPR003856">
    <property type="entry name" value="LPS_length_determ_N"/>
</dbReference>
<dbReference type="NCBIfam" id="TIGR01007">
    <property type="entry name" value="eps_fam"/>
    <property type="match status" value="1"/>
</dbReference>
<reference evidence="20" key="1">
    <citation type="submission" date="2022-06" db="EMBL/GenBank/DDBJ databases">
        <title>Sequencing the genomes of 1000 actinobacteria strains.</title>
        <authorList>
            <person name="Klenk H.-P."/>
        </authorList>
    </citation>
    <scope>NUCLEOTIDE SEQUENCE</scope>
    <source>
        <strain evidence="20">DSM 22016</strain>
    </source>
</reference>
<dbReference type="GO" id="GO:0005524">
    <property type="term" value="F:ATP binding"/>
    <property type="evidence" value="ECO:0007669"/>
    <property type="project" value="UniProtKB-KW"/>
</dbReference>
<evidence type="ECO:0000259" key="18">
    <source>
        <dbReference type="Pfam" id="PF02706"/>
    </source>
</evidence>
<evidence type="ECO:0000256" key="13">
    <source>
        <dbReference type="ARBA" id="ARBA00022989"/>
    </source>
</evidence>
<feature type="region of interest" description="Disordered" evidence="17">
    <location>
        <begin position="466"/>
        <end position="499"/>
    </location>
</feature>
<evidence type="ECO:0000256" key="12">
    <source>
        <dbReference type="ARBA" id="ARBA00022840"/>
    </source>
</evidence>
<comment type="similarity">
    <text evidence="2">Belongs to the CpsC/CapA family.</text>
</comment>
<evidence type="ECO:0000256" key="6">
    <source>
        <dbReference type="ARBA" id="ARBA00022475"/>
    </source>
</evidence>
<dbReference type="EC" id="2.7.10.2" evidence="5"/>
<evidence type="ECO:0000256" key="8">
    <source>
        <dbReference type="ARBA" id="ARBA00022679"/>
    </source>
</evidence>
<evidence type="ECO:0000256" key="3">
    <source>
        <dbReference type="ARBA" id="ARBA00007316"/>
    </source>
</evidence>
<dbReference type="CDD" id="cd05387">
    <property type="entry name" value="BY-kinase"/>
    <property type="match status" value="1"/>
</dbReference>
<dbReference type="InterPro" id="IPR027417">
    <property type="entry name" value="P-loop_NTPase"/>
</dbReference>
<keyword evidence="13" id="KW-1133">Transmembrane helix</keyword>
<evidence type="ECO:0000256" key="16">
    <source>
        <dbReference type="ARBA" id="ARBA00051245"/>
    </source>
</evidence>
<name>A0A9X2KAV0_9MICO</name>
<dbReference type="RefSeq" id="WP_156997210.1">
    <property type="nucleotide sequence ID" value="NZ_BAAANU010000010.1"/>
</dbReference>
<protein>
    <recommendedName>
        <fullName evidence="5">non-specific protein-tyrosine kinase</fullName>
        <ecNumber evidence="5">2.7.10.2</ecNumber>
    </recommendedName>
</protein>
<dbReference type="SUPFAM" id="SSF52540">
    <property type="entry name" value="P-loop containing nucleoside triphosphate hydrolases"/>
    <property type="match status" value="1"/>
</dbReference>
<evidence type="ECO:0000256" key="9">
    <source>
        <dbReference type="ARBA" id="ARBA00022692"/>
    </source>
</evidence>
<comment type="similarity">
    <text evidence="3">Belongs to the CpsD/CapB family.</text>
</comment>
<dbReference type="Pfam" id="PF02706">
    <property type="entry name" value="Wzz"/>
    <property type="match status" value="1"/>
</dbReference>
<feature type="domain" description="AAA" evidence="19">
    <location>
        <begin position="281"/>
        <end position="400"/>
    </location>
</feature>
<comment type="caution">
    <text evidence="20">The sequence shown here is derived from an EMBL/GenBank/DDBJ whole genome shotgun (WGS) entry which is preliminary data.</text>
</comment>
<evidence type="ECO:0000313" key="20">
    <source>
        <dbReference type="EMBL" id="MCP2369475.1"/>
    </source>
</evidence>
<evidence type="ECO:0000256" key="2">
    <source>
        <dbReference type="ARBA" id="ARBA00006683"/>
    </source>
</evidence>
<keyword evidence="14" id="KW-0472">Membrane</keyword>
<proteinExistence type="inferred from homology"/>
<dbReference type="GO" id="GO:0005886">
    <property type="term" value="C:plasma membrane"/>
    <property type="evidence" value="ECO:0007669"/>
    <property type="project" value="UniProtKB-SubCell"/>
</dbReference>
<evidence type="ECO:0000256" key="4">
    <source>
        <dbReference type="ARBA" id="ARBA00008883"/>
    </source>
</evidence>
<dbReference type="FunFam" id="3.40.50.300:FF:000527">
    <property type="entry name" value="Tyrosine-protein kinase etk"/>
    <property type="match status" value="1"/>
</dbReference>
<comment type="similarity">
    <text evidence="4">Belongs to the etk/wzc family.</text>
</comment>
<dbReference type="Gene3D" id="3.40.50.300">
    <property type="entry name" value="P-loop containing nucleotide triphosphate hydrolases"/>
    <property type="match status" value="1"/>
</dbReference>
<evidence type="ECO:0000256" key="10">
    <source>
        <dbReference type="ARBA" id="ARBA00022741"/>
    </source>
</evidence>
<evidence type="ECO:0000256" key="14">
    <source>
        <dbReference type="ARBA" id="ARBA00023136"/>
    </source>
</evidence>
<evidence type="ECO:0000256" key="5">
    <source>
        <dbReference type="ARBA" id="ARBA00011903"/>
    </source>
</evidence>
<keyword evidence="6" id="KW-1003">Cell membrane</keyword>
<evidence type="ECO:0000256" key="17">
    <source>
        <dbReference type="SAM" id="MobiDB-lite"/>
    </source>
</evidence>
<dbReference type="GO" id="GO:0004715">
    <property type="term" value="F:non-membrane spanning protein tyrosine kinase activity"/>
    <property type="evidence" value="ECO:0007669"/>
    <property type="project" value="UniProtKB-EC"/>
</dbReference>
<dbReference type="InterPro" id="IPR025669">
    <property type="entry name" value="AAA_dom"/>
</dbReference>
<dbReference type="GO" id="GO:0042802">
    <property type="term" value="F:identical protein binding"/>
    <property type="evidence" value="ECO:0007669"/>
    <property type="project" value="UniProtKB-ARBA"/>
</dbReference>
<keyword evidence="21" id="KW-1185">Reference proteome</keyword>
<keyword evidence="15" id="KW-0829">Tyrosine-protein kinase</keyword>